<dbReference type="InterPro" id="IPR032710">
    <property type="entry name" value="NTF2-like_dom_sf"/>
</dbReference>
<protein>
    <submittedName>
        <fullName evidence="1">DUF4440 domain-containing protein</fullName>
    </submittedName>
</protein>
<reference evidence="1 2" key="1">
    <citation type="submission" date="2016-01" db="EMBL/GenBank/DDBJ databases">
        <authorList>
            <person name="McClelland M."/>
            <person name="Jain A."/>
            <person name="Saraogi P."/>
            <person name="Mendelson R."/>
            <person name="Westerman R."/>
            <person name="SanMiguel P."/>
            <person name="Csonka L."/>
        </authorList>
    </citation>
    <scope>NUCLEOTIDE SEQUENCE [LARGE SCALE GENOMIC DNA]</scope>
    <source>
        <strain evidence="1 2">NCPPB 2472</strain>
    </source>
</reference>
<dbReference type="KEGG" id="pagb:AWM79_23390"/>
<dbReference type="InterPro" id="IPR027843">
    <property type="entry name" value="DUF4440"/>
</dbReference>
<evidence type="ECO:0000313" key="2">
    <source>
        <dbReference type="Proteomes" id="UP000063229"/>
    </source>
</evidence>
<dbReference type="STRING" id="46677.AWM79_23390"/>
<dbReference type="EMBL" id="CP014135">
    <property type="protein sequence ID" value="AMB88060.1"/>
    <property type="molecule type" value="Genomic_DNA"/>
</dbReference>
<dbReference type="SUPFAM" id="SSF54427">
    <property type="entry name" value="NTF2-like"/>
    <property type="match status" value="1"/>
</dbReference>
<gene>
    <name evidence="1" type="ORF">AWM79_23390</name>
</gene>
<evidence type="ECO:0000313" key="1">
    <source>
        <dbReference type="EMBL" id="AMB88060.1"/>
    </source>
</evidence>
<organism evidence="1 2">
    <name type="scientific">Pseudomonas agarici</name>
    <dbReference type="NCBI Taxonomy" id="46677"/>
    <lineage>
        <taxon>Bacteria</taxon>
        <taxon>Pseudomonadati</taxon>
        <taxon>Pseudomonadota</taxon>
        <taxon>Gammaproteobacteria</taxon>
        <taxon>Pseudomonadales</taxon>
        <taxon>Pseudomonadaceae</taxon>
        <taxon>Pseudomonas</taxon>
    </lineage>
</organism>
<dbReference type="AlphaFoldDB" id="A0A0X1T7G2"/>
<keyword evidence="2" id="KW-1185">Reference proteome</keyword>
<dbReference type="Gene3D" id="3.10.450.50">
    <property type="match status" value="1"/>
</dbReference>
<dbReference type="RefSeq" id="WP_017134281.1">
    <property type="nucleotide sequence ID" value="NZ_CP014135.1"/>
</dbReference>
<sequence>MSDMSKIDSIIRELENKRYRAMVARDFVGLSKLMHSELSYAHSSGSVDSLSSYLRKCEAGFYIYHHIEHPIDSIIIIDNTALVRGEMNAEITVDGKKKQLRNKMLAVWINESQGWKLLAYQPTPVIQIS</sequence>
<dbReference type="OrthoDB" id="8912653at2"/>
<name>A0A0X1T7G2_PSEAA</name>
<accession>A0A0X1T7G2</accession>
<dbReference type="Proteomes" id="UP000063229">
    <property type="component" value="Chromosome"/>
</dbReference>
<proteinExistence type="predicted"/>
<dbReference type="Pfam" id="PF14534">
    <property type="entry name" value="DUF4440"/>
    <property type="match status" value="1"/>
</dbReference>